<evidence type="ECO:0000256" key="4">
    <source>
        <dbReference type="ARBA" id="ARBA00023015"/>
    </source>
</evidence>
<dbReference type="Pfam" id="PF12145">
    <property type="entry name" value="Med12-LCEWAV"/>
    <property type="match status" value="1"/>
</dbReference>
<evidence type="ECO:0000256" key="6">
    <source>
        <dbReference type="ARBA" id="ARBA00023163"/>
    </source>
</evidence>
<keyword evidence="7" id="KW-0539">Nucleus</keyword>
<dbReference type="GO" id="GO:0003713">
    <property type="term" value="F:transcription coactivator activity"/>
    <property type="evidence" value="ECO:0007669"/>
    <property type="project" value="TreeGrafter"/>
</dbReference>
<evidence type="ECO:0000256" key="8">
    <source>
        <dbReference type="SAM" id="MobiDB-lite"/>
    </source>
</evidence>
<feature type="compositionally biased region" description="Pro residues" evidence="8">
    <location>
        <begin position="673"/>
        <end position="685"/>
    </location>
</feature>
<gene>
    <name evidence="10" type="primary">MED12L</name>
    <name evidence="10" type="ORF">OS493_031070</name>
</gene>
<keyword evidence="4" id="KW-0805">Transcription regulation</keyword>
<dbReference type="PANTHER" id="PTHR46007">
    <property type="entry name" value="MEDIATOR OF RNA POLYMERASE II TRANSCRIPTION SUBUNIT 12"/>
    <property type="match status" value="1"/>
</dbReference>
<dbReference type="Pfam" id="PF09497">
    <property type="entry name" value="Med12"/>
    <property type="match status" value="1"/>
</dbReference>
<reference evidence="10" key="1">
    <citation type="submission" date="2023-01" db="EMBL/GenBank/DDBJ databases">
        <title>Genome assembly of the deep-sea coral Lophelia pertusa.</title>
        <authorList>
            <person name="Herrera S."/>
            <person name="Cordes E."/>
        </authorList>
    </citation>
    <scope>NUCLEOTIDE SEQUENCE</scope>
    <source>
        <strain evidence="10">USNM1676648</strain>
        <tissue evidence="10">Polyp</tissue>
    </source>
</reference>
<protein>
    <submittedName>
        <fullName evidence="10">Mediator of RNA polymerase II transcription subunit 12-like protein</fullName>
    </submittedName>
</protein>
<feature type="compositionally biased region" description="Low complexity" evidence="8">
    <location>
        <begin position="326"/>
        <end position="347"/>
    </location>
</feature>
<evidence type="ECO:0000313" key="10">
    <source>
        <dbReference type="EMBL" id="KAJ7353930.1"/>
    </source>
</evidence>
<feature type="compositionally biased region" description="Polar residues" evidence="8">
    <location>
        <begin position="1748"/>
        <end position="1763"/>
    </location>
</feature>
<feature type="domain" description="Mediator complex subunit Med12" evidence="9">
    <location>
        <begin position="100"/>
        <end position="162"/>
    </location>
</feature>
<evidence type="ECO:0000256" key="3">
    <source>
        <dbReference type="ARBA" id="ARBA00022491"/>
    </source>
</evidence>
<comment type="caution">
    <text evidence="10">The sequence shown here is derived from an EMBL/GenBank/DDBJ whole genome shotgun (WGS) entry which is preliminary data.</text>
</comment>
<proteinExistence type="inferred from homology"/>
<feature type="region of interest" description="Disordered" evidence="8">
    <location>
        <begin position="582"/>
        <end position="601"/>
    </location>
</feature>
<feature type="region of interest" description="Disordered" evidence="8">
    <location>
        <begin position="1740"/>
        <end position="1763"/>
    </location>
</feature>
<dbReference type="GO" id="GO:0016592">
    <property type="term" value="C:mediator complex"/>
    <property type="evidence" value="ECO:0007669"/>
    <property type="project" value="InterPro"/>
</dbReference>
<dbReference type="GO" id="GO:0045944">
    <property type="term" value="P:positive regulation of transcription by RNA polymerase II"/>
    <property type="evidence" value="ECO:0007669"/>
    <property type="project" value="TreeGrafter"/>
</dbReference>
<dbReference type="SMART" id="SM01281">
    <property type="entry name" value="Med12"/>
    <property type="match status" value="1"/>
</dbReference>
<dbReference type="Proteomes" id="UP001163046">
    <property type="component" value="Unassembled WGS sequence"/>
</dbReference>
<evidence type="ECO:0000259" key="9">
    <source>
        <dbReference type="SMART" id="SM01281"/>
    </source>
</evidence>
<dbReference type="EMBL" id="MU827336">
    <property type="protein sequence ID" value="KAJ7353930.1"/>
    <property type="molecule type" value="Genomic_DNA"/>
</dbReference>
<evidence type="ECO:0000256" key="5">
    <source>
        <dbReference type="ARBA" id="ARBA00023159"/>
    </source>
</evidence>
<evidence type="ECO:0000313" key="11">
    <source>
        <dbReference type="Proteomes" id="UP001163046"/>
    </source>
</evidence>
<evidence type="ECO:0000256" key="7">
    <source>
        <dbReference type="ARBA" id="ARBA00023242"/>
    </source>
</evidence>
<dbReference type="OrthoDB" id="20828at2759"/>
<dbReference type="PANTHER" id="PTHR46007:SF11">
    <property type="entry name" value="MEDIATOR OF RNA POLYMERASE II TRANSCRIPTION SUBUNIT 12"/>
    <property type="match status" value="1"/>
</dbReference>
<feature type="region of interest" description="Disordered" evidence="8">
    <location>
        <begin position="673"/>
        <end position="694"/>
    </location>
</feature>
<keyword evidence="6" id="KW-0804">Transcription</keyword>
<keyword evidence="5" id="KW-0010">Activator</keyword>
<keyword evidence="11" id="KW-1185">Reference proteome</keyword>
<name>A0A9X0CIK2_9CNID</name>
<keyword evidence="3" id="KW-0678">Repressor</keyword>
<feature type="compositionally biased region" description="Basic and acidic residues" evidence="8">
    <location>
        <begin position="582"/>
        <end position="592"/>
    </location>
</feature>
<evidence type="ECO:0000256" key="1">
    <source>
        <dbReference type="ARBA" id="ARBA00004123"/>
    </source>
</evidence>
<feature type="region of interest" description="Disordered" evidence="8">
    <location>
        <begin position="1"/>
        <end position="35"/>
    </location>
</feature>
<evidence type="ECO:0000256" key="2">
    <source>
        <dbReference type="ARBA" id="ARBA00010289"/>
    </source>
</evidence>
<comment type="subcellular location">
    <subcellularLocation>
        <location evidence="1">Nucleus</location>
    </subcellularLocation>
</comment>
<accession>A0A9X0CIK2</accession>
<feature type="region of interest" description="Disordered" evidence="8">
    <location>
        <begin position="317"/>
        <end position="347"/>
    </location>
</feature>
<dbReference type="InterPro" id="IPR051647">
    <property type="entry name" value="Mediator_comp_sub12"/>
</dbReference>
<sequence length="1771" mass="194825">MAALRPLKRPRLGQPDVYPQDSKQREDELTEENVKKGFSYQPLPFSSGTIEYGSAKDIMSNVPLSKFAQSFNAILLEKQKQNTYSSQDGNKRKTQTVKDNFVPVHITARTRTFISTWFQDLAGNKPLTVLAKKVPIFNKKEEIFSSLCDHSIPMLRAAWFIKISSAYCMGINESKGKKRIMADPAQDWTHALTKFLKDQLNKIADFYQSHFAGITSSQHQQRMTPEMEQALKQWNYTVRLSHWLYEESLLDRQDFLHWLLDLLDKSKNADDLLLKFLIPLLLRYVDQIVMSQTLARSLAQVCSRKLSTLYSAAEQMQSEQQNQGASSSTRTSSSSVPSPVPSITSESSTLNAVSAQSLPVLSQYKTCPQHHALVLALSSVLQTIAICCPGALIWNSIPCATNSNNTTSSGSNSTGASADATTSKPAVLGSSLDRLPIAPSSMPLPSPGNAQGSLNSELLSVLLASEEEIKTRSKAIESHWSPDKYQDKSSALSISVLAVKRVLNTLEILDRYNFNRAESTSSIDTLYSKIFADSTKTGGQASATDEAIALLLFEWAISKYRVGKFRALAVAKVLQRRQSEILEERESSHDQGEEGTSSNIVSVGASTVPPFQKVLMNFLDNYAPVVDGGYQHNKAHPSFAQLTLLFGELIRNEVFSHNAYMCSLISRGDLQPTPPVSIPSPPRPVMPSMEHPPEAEPMGIEECVQEGDAQGGIDIHSLTCQEDDGRKDSSSDSELKISQQLLDQELLVHQERLIQLLDQGDEIFEQEAPILTADLSAVANGSKLEAGLINPTSLSSDQRDTSLMDSACNLPKKSQHAQYAQHFPIPSENISVHETNQRLILLYGVGKARGQAITTTKEVVKALCSMLNDLGRVDDSGLSADPARNNEHLVLKRERDEKRAALYSKFSNLTCFDQYLAVAKCANILRDHKAKQPKIFGLVLPTPTLNQLEFLYDLFELSGDVHGLLDFVANVLMPSDEDISTTQVALVKTVVGTLPTKSTIVVAMLRKYHACLMLMPDHTTRIFRGLLAAVENIAYPGICSSPERCILAFLFDLYSSCAHLRVKYADIFSTAFTKIKQAVCSSTTPSACTEPYDSKFMAEYFQNPRTKRLDGIWEYFLNHEKPSDVYSFVCNALMNVCNCQNSERLFDIGVLCAEVTAHHGRLSSEWLGVLRALCCSSNSSSGFVDLLLEVDVTDLSIHESVATFTALLIARSCFSLEDVIYHVALPSLLAALPSGVENQDAEPGARLTCHLLLRLLDESPDLMSHDHSSALKFPFKSSPDHHLLSAAHESIRIGAVLAVFKAMLKLSEAGRTGEGGSTSTSESTRGDDAFRSLFSNRLDDFMDSTSSTGDIFPPPLASSRSAMETSNTSAFAGFALQVICRQEWVRERCLQDPQILCSPELLLDPAISANQARKLLHLICYPAGVPSSIGGLIANSNDMETVHEAASRILQNLDQWSLRKSWLELQLMIKQASKEETGPLLDAVATSAMSVFVQRHDTTPLATAHSNQKSVVIKGPEWLVAPLISKLSNSVQGRLLKAAGEVLDTKQWWKEHSAKSSVPTLVHTQPFLSLVLACLKGQEDQREGLLLSIHRQLTQLLAAPAEERCPVDLKSKEVLQEALHLRVSLLGAMFDTIQRSSQLSSDWAILLFQLVSSGTITADSLPTKKELLTNVLDMVTVLISVVCNTEPAHGQSADDSRKAAFTLFKKLKRELAGKSPIDIMQQCKQLLPLPSLSHNVFTVSPVKETPGNPGQTADKLSTGGETNSQVFFLQS</sequence>
<feature type="compositionally biased region" description="Basic residues" evidence="8">
    <location>
        <begin position="1"/>
        <end position="11"/>
    </location>
</feature>
<organism evidence="10 11">
    <name type="scientific">Desmophyllum pertusum</name>
    <dbReference type="NCBI Taxonomy" id="174260"/>
    <lineage>
        <taxon>Eukaryota</taxon>
        <taxon>Metazoa</taxon>
        <taxon>Cnidaria</taxon>
        <taxon>Anthozoa</taxon>
        <taxon>Hexacorallia</taxon>
        <taxon>Scleractinia</taxon>
        <taxon>Caryophylliina</taxon>
        <taxon>Caryophylliidae</taxon>
        <taxon>Desmophyllum</taxon>
    </lineage>
</organism>
<dbReference type="InterPro" id="IPR019035">
    <property type="entry name" value="Mediator_Med12"/>
</dbReference>
<comment type="similarity">
    <text evidence="2">Belongs to the Mediator complex subunit 12 family.</text>
</comment>
<feature type="compositionally biased region" description="Basic and acidic residues" evidence="8">
    <location>
        <begin position="22"/>
        <end position="35"/>
    </location>
</feature>
<dbReference type="InterPro" id="IPR021990">
    <property type="entry name" value="Mediator_Med12_LCEWAV"/>
</dbReference>